<accession>A0ABN3SKY3</accession>
<name>A0ABN3SKY3_9ACTN</name>
<keyword evidence="3" id="KW-1185">Reference proteome</keyword>
<evidence type="ECO:0000313" key="2">
    <source>
        <dbReference type="EMBL" id="GAA2677336.1"/>
    </source>
</evidence>
<feature type="domain" description="DUF397" evidence="1">
    <location>
        <begin position="10"/>
        <end position="26"/>
    </location>
</feature>
<sequence>MGIPNAETYVWRKSSYSDTGGDCVEVTTWHKSSHSSSTGECVEVATWNKSSHSGSQGECVEMRRNTPGTTAIRDSKNTSGPHLTVGADAWDSFLTSLKDDASATV</sequence>
<evidence type="ECO:0000259" key="1">
    <source>
        <dbReference type="Pfam" id="PF04149"/>
    </source>
</evidence>
<proteinExistence type="predicted"/>
<protein>
    <submittedName>
        <fullName evidence="2">DUF397 domain-containing protein</fullName>
    </submittedName>
</protein>
<reference evidence="2 3" key="1">
    <citation type="journal article" date="2019" name="Int. J. Syst. Evol. Microbiol.">
        <title>The Global Catalogue of Microorganisms (GCM) 10K type strain sequencing project: providing services to taxonomists for standard genome sequencing and annotation.</title>
        <authorList>
            <consortium name="The Broad Institute Genomics Platform"/>
            <consortium name="The Broad Institute Genome Sequencing Center for Infectious Disease"/>
            <person name="Wu L."/>
            <person name="Ma J."/>
        </authorList>
    </citation>
    <scope>NUCLEOTIDE SEQUENCE [LARGE SCALE GENOMIC DNA]</scope>
    <source>
        <strain evidence="2 3">JCM 16374</strain>
    </source>
</reference>
<gene>
    <name evidence="2" type="ORF">GCM10009864_56200</name>
</gene>
<organism evidence="2 3">
    <name type="scientific">Streptomyces lunalinharesii</name>
    <dbReference type="NCBI Taxonomy" id="333384"/>
    <lineage>
        <taxon>Bacteria</taxon>
        <taxon>Bacillati</taxon>
        <taxon>Actinomycetota</taxon>
        <taxon>Actinomycetes</taxon>
        <taxon>Kitasatosporales</taxon>
        <taxon>Streptomycetaceae</taxon>
        <taxon>Streptomyces</taxon>
    </lineage>
</organism>
<dbReference type="Pfam" id="PF04149">
    <property type="entry name" value="DUF397"/>
    <property type="match status" value="2"/>
</dbReference>
<evidence type="ECO:0000313" key="3">
    <source>
        <dbReference type="Proteomes" id="UP001500994"/>
    </source>
</evidence>
<feature type="domain" description="DUF397" evidence="1">
    <location>
        <begin position="45"/>
        <end position="98"/>
    </location>
</feature>
<dbReference type="Proteomes" id="UP001500994">
    <property type="component" value="Unassembled WGS sequence"/>
</dbReference>
<dbReference type="RefSeq" id="WP_344581082.1">
    <property type="nucleotide sequence ID" value="NZ_BAAARK010000021.1"/>
</dbReference>
<dbReference type="InterPro" id="IPR007278">
    <property type="entry name" value="DUF397"/>
</dbReference>
<comment type="caution">
    <text evidence="2">The sequence shown here is derived from an EMBL/GenBank/DDBJ whole genome shotgun (WGS) entry which is preliminary data.</text>
</comment>
<dbReference type="EMBL" id="BAAARK010000021">
    <property type="protein sequence ID" value="GAA2677336.1"/>
    <property type="molecule type" value="Genomic_DNA"/>
</dbReference>